<name>A0A3S3NKU2_9ACAR</name>
<proteinExistence type="predicted"/>
<accession>A0A3S3NKU2</accession>
<organism evidence="8 9">
    <name type="scientific">Dinothrombium tinctorium</name>
    <dbReference type="NCBI Taxonomy" id="1965070"/>
    <lineage>
        <taxon>Eukaryota</taxon>
        <taxon>Metazoa</taxon>
        <taxon>Ecdysozoa</taxon>
        <taxon>Arthropoda</taxon>
        <taxon>Chelicerata</taxon>
        <taxon>Arachnida</taxon>
        <taxon>Acari</taxon>
        <taxon>Acariformes</taxon>
        <taxon>Trombidiformes</taxon>
        <taxon>Prostigmata</taxon>
        <taxon>Anystina</taxon>
        <taxon>Parasitengona</taxon>
        <taxon>Trombidioidea</taxon>
        <taxon>Trombidiidae</taxon>
        <taxon>Dinothrombium</taxon>
    </lineage>
</organism>
<dbReference type="PROSITE" id="PS50259">
    <property type="entry name" value="G_PROTEIN_RECEP_F3_4"/>
    <property type="match status" value="1"/>
</dbReference>
<keyword evidence="9" id="KW-1185">Reference proteome</keyword>
<feature type="transmembrane region" description="Helical" evidence="6">
    <location>
        <begin position="169"/>
        <end position="188"/>
    </location>
</feature>
<dbReference type="Proteomes" id="UP000285301">
    <property type="component" value="Unassembled WGS sequence"/>
</dbReference>
<evidence type="ECO:0000256" key="1">
    <source>
        <dbReference type="ARBA" id="ARBA00004141"/>
    </source>
</evidence>
<feature type="transmembrane region" description="Helical" evidence="6">
    <location>
        <begin position="64"/>
        <end position="88"/>
    </location>
</feature>
<dbReference type="EMBL" id="NCKU01009291">
    <property type="protein sequence ID" value="RWS01381.1"/>
    <property type="molecule type" value="Genomic_DNA"/>
</dbReference>
<reference evidence="8 9" key="1">
    <citation type="journal article" date="2018" name="Gigascience">
        <title>Genomes of trombidid mites reveal novel predicted allergens and laterally-transferred genes associated with secondary metabolism.</title>
        <authorList>
            <person name="Dong X."/>
            <person name="Chaisiri K."/>
            <person name="Xia D."/>
            <person name="Armstrong S.D."/>
            <person name="Fang Y."/>
            <person name="Donnelly M.J."/>
            <person name="Kadowaki T."/>
            <person name="McGarry J.W."/>
            <person name="Darby A.C."/>
            <person name="Makepeace B.L."/>
        </authorList>
    </citation>
    <scope>NUCLEOTIDE SEQUENCE [LARGE SCALE GENOMIC DNA]</scope>
    <source>
        <strain evidence="8">UoL-WK</strain>
    </source>
</reference>
<comment type="subcellular location">
    <subcellularLocation>
        <location evidence="1">Membrane</location>
        <topology evidence="1">Multi-pass membrane protein</topology>
    </subcellularLocation>
</comment>
<dbReference type="InterPro" id="IPR050726">
    <property type="entry name" value="mGluR"/>
</dbReference>
<feature type="transmembrane region" description="Helical" evidence="6">
    <location>
        <begin position="134"/>
        <end position="157"/>
    </location>
</feature>
<dbReference type="PANTHER" id="PTHR24060">
    <property type="entry name" value="METABOTROPIC GLUTAMATE RECEPTOR"/>
    <property type="match status" value="1"/>
</dbReference>
<dbReference type="GO" id="GO:0004930">
    <property type="term" value="F:G protein-coupled receptor activity"/>
    <property type="evidence" value="ECO:0007669"/>
    <property type="project" value="InterPro"/>
</dbReference>
<evidence type="ECO:0000256" key="6">
    <source>
        <dbReference type="SAM" id="Phobius"/>
    </source>
</evidence>
<dbReference type="Pfam" id="PF00003">
    <property type="entry name" value="7tm_3"/>
    <property type="match status" value="1"/>
</dbReference>
<dbReference type="OrthoDB" id="9880600at2759"/>
<keyword evidence="4 6" id="KW-0472">Membrane</keyword>
<dbReference type="STRING" id="1965070.A0A3S3NKU2"/>
<evidence type="ECO:0000256" key="2">
    <source>
        <dbReference type="ARBA" id="ARBA00022692"/>
    </source>
</evidence>
<feature type="transmembrane region" description="Helical" evidence="6">
    <location>
        <begin position="230"/>
        <end position="249"/>
    </location>
</feature>
<feature type="domain" description="G-protein coupled receptors family 3 profile" evidence="7">
    <location>
        <begin position="102"/>
        <end position="317"/>
    </location>
</feature>
<gene>
    <name evidence="8" type="ORF">B4U79_06306</name>
</gene>
<evidence type="ECO:0000256" key="5">
    <source>
        <dbReference type="ARBA" id="ARBA00023180"/>
    </source>
</evidence>
<dbReference type="GO" id="GO:0016020">
    <property type="term" value="C:membrane"/>
    <property type="evidence" value="ECO:0007669"/>
    <property type="project" value="UniProtKB-SubCell"/>
</dbReference>
<feature type="transmembrane region" description="Helical" evidence="6">
    <location>
        <begin position="100"/>
        <end position="122"/>
    </location>
</feature>
<sequence>MKFNAIDETYQVYRTVSSTSNCSSGDCLKTLLHLSDIINNTVFMTTTSNERKSVSSSMLRNKSWVSPLIIFASLNIFMILCFEAFVIYKAYKTIPSRRHLFLGQMLLFGLIFCSAVGLSFVPNVSVVTCSLTRVGLGVGYAIIFGTLLVKTIFLLSLHSGTYLSASYQALLLFFVVITQIAIEIQWLIHRKPAVVLLDESRSAEANSAQNSARIQSSRSLPTCNHNLPSLLLSLVYDIFLIVLVSCLAIKAKGHRENHREALYISLSIIATTLIWVTWIFGALLSTHGLQDAFLAFGIVANAFVIFVVMFVPKTRQLAAMGRDCGYYSDDRDALSSPSSPSLYTPSFLHLKPAFFPLVNKPPGNWSLYKQLQHGGSPNPHRVSPHQPIKTISNAGTLTKRTVLAHLETSLRTVGTSGSNISRRFAEPATNVLMSFCFD</sequence>
<evidence type="ECO:0000313" key="9">
    <source>
        <dbReference type="Proteomes" id="UP000285301"/>
    </source>
</evidence>
<evidence type="ECO:0000259" key="7">
    <source>
        <dbReference type="PROSITE" id="PS50259"/>
    </source>
</evidence>
<evidence type="ECO:0000313" key="8">
    <source>
        <dbReference type="EMBL" id="RWS01381.1"/>
    </source>
</evidence>
<keyword evidence="8" id="KW-0675">Receptor</keyword>
<evidence type="ECO:0000256" key="4">
    <source>
        <dbReference type="ARBA" id="ARBA00023136"/>
    </source>
</evidence>
<dbReference type="InterPro" id="IPR017978">
    <property type="entry name" value="GPCR_3_C"/>
</dbReference>
<dbReference type="CDD" id="cd13953">
    <property type="entry name" value="7tm_classC_mGluR-like"/>
    <property type="match status" value="1"/>
</dbReference>
<feature type="transmembrane region" description="Helical" evidence="6">
    <location>
        <begin position="261"/>
        <end position="280"/>
    </location>
</feature>
<keyword evidence="3 6" id="KW-1133">Transmembrane helix</keyword>
<keyword evidence="5" id="KW-0325">Glycoprotein</keyword>
<keyword evidence="2 6" id="KW-0812">Transmembrane</keyword>
<comment type="caution">
    <text evidence="8">The sequence shown here is derived from an EMBL/GenBank/DDBJ whole genome shotgun (WGS) entry which is preliminary data.</text>
</comment>
<protein>
    <submittedName>
        <fullName evidence="8">Metabotropic glutamate receptor 2-like protein</fullName>
    </submittedName>
</protein>
<feature type="transmembrane region" description="Helical" evidence="6">
    <location>
        <begin position="292"/>
        <end position="312"/>
    </location>
</feature>
<dbReference type="AlphaFoldDB" id="A0A3S3NKU2"/>
<evidence type="ECO:0000256" key="3">
    <source>
        <dbReference type="ARBA" id="ARBA00022989"/>
    </source>
</evidence>